<gene>
    <name evidence="1" type="ORF">BGZ95_007985</name>
</gene>
<accession>A0AAD4DEK6</accession>
<evidence type="ECO:0000313" key="2">
    <source>
        <dbReference type="Proteomes" id="UP001194580"/>
    </source>
</evidence>
<name>A0AAD4DEK6_9FUNG</name>
<evidence type="ECO:0000313" key="1">
    <source>
        <dbReference type="EMBL" id="KAG0276125.1"/>
    </source>
</evidence>
<organism evidence="1 2">
    <name type="scientific">Linnemannia exigua</name>
    <dbReference type="NCBI Taxonomy" id="604196"/>
    <lineage>
        <taxon>Eukaryota</taxon>
        <taxon>Fungi</taxon>
        <taxon>Fungi incertae sedis</taxon>
        <taxon>Mucoromycota</taxon>
        <taxon>Mortierellomycotina</taxon>
        <taxon>Mortierellomycetes</taxon>
        <taxon>Mortierellales</taxon>
        <taxon>Mortierellaceae</taxon>
        <taxon>Linnemannia</taxon>
    </lineage>
</organism>
<sequence>MALYLDESPVGSLRFQFLKVGDRLTMFPKADFFEDVRKSGKTTKSPLFDVALRNHVKLDLPNLSEVVITEAHYRKKLV</sequence>
<dbReference type="AlphaFoldDB" id="A0AAD4DEK6"/>
<dbReference type="Proteomes" id="UP001194580">
    <property type="component" value="Unassembled WGS sequence"/>
</dbReference>
<keyword evidence="2" id="KW-1185">Reference proteome</keyword>
<protein>
    <submittedName>
        <fullName evidence="1">Uncharacterized protein</fullName>
    </submittedName>
</protein>
<comment type="caution">
    <text evidence="1">The sequence shown here is derived from an EMBL/GenBank/DDBJ whole genome shotgun (WGS) entry which is preliminary data.</text>
</comment>
<proteinExistence type="predicted"/>
<dbReference type="EMBL" id="JAAAIL010000401">
    <property type="protein sequence ID" value="KAG0276125.1"/>
    <property type="molecule type" value="Genomic_DNA"/>
</dbReference>
<reference evidence="1" key="1">
    <citation type="journal article" date="2020" name="Fungal Divers.">
        <title>Resolving the Mortierellaceae phylogeny through synthesis of multi-gene phylogenetics and phylogenomics.</title>
        <authorList>
            <person name="Vandepol N."/>
            <person name="Liber J."/>
            <person name="Desiro A."/>
            <person name="Na H."/>
            <person name="Kennedy M."/>
            <person name="Barry K."/>
            <person name="Grigoriev I.V."/>
            <person name="Miller A.N."/>
            <person name="O'Donnell K."/>
            <person name="Stajich J.E."/>
            <person name="Bonito G."/>
        </authorList>
    </citation>
    <scope>NUCLEOTIDE SEQUENCE</scope>
    <source>
        <strain evidence="1">NRRL 28262</strain>
    </source>
</reference>